<proteinExistence type="predicted"/>
<dbReference type="Proteomes" id="UP000029228">
    <property type="component" value="Unassembled WGS sequence"/>
</dbReference>
<comment type="caution">
    <text evidence="1">The sequence shown here is derived from an EMBL/GenBank/DDBJ whole genome shotgun (WGS) entry which is preliminary data.</text>
</comment>
<keyword evidence="2" id="KW-1185">Reference proteome</keyword>
<gene>
    <name evidence="1" type="ORF">JCM19235_287</name>
</gene>
<dbReference type="EMBL" id="BBMR01000007">
    <property type="protein sequence ID" value="GAL21012.1"/>
    <property type="molecule type" value="Genomic_DNA"/>
</dbReference>
<evidence type="ECO:0000313" key="1">
    <source>
        <dbReference type="EMBL" id="GAL21012.1"/>
    </source>
</evidence>
<protein>
    <submittedName>
        <fullName evidence="1">Uncharacterized protein</fullName>
    </submittedName>
</protein>
<organism evidence="1 2">
    <name type="scientific">Vibrio maritimus</name>
    <dbReference type="NCBI Taxonomy" id="990268"/>
    <lineage>
        <taxon>Bacteria</taxon>
        <taxon>Pseudomonadati</taxon>
        <taxon>Pseudomonadota</taxon>
        <taxon>Gammaproteobacteria</taxon>
        <taxon>Vibrionales</taxon>
        <taxon>Vibrionaceae</taxon>
        <taxon>Vibrio</taxon>
    </lineage>
</organism>
<reference evidence="1 2" key="1">
    <citation type="submission" date="2014-09" db="EMBL/GenBank/DDBJ databases">
        <title>Vibrio maritimus JCM 19235. (C45) whole genome shotgun sequence.</title>
        <authorList>
            <person name="Sawabe T."/>
            <person name="Meirelles P."/>
            <person name="Nakanishi M."/>
            <person name="Sayaka M."/>
            <person name="Hattori M."/>
            <person name="Ohkuma M."/>
        </authorList>
    </citation>
    <scope>NUCLEOTIDE SEQUENCE [LARGE SCALE GENOMIC DNA]</scope>
    <source>
        <strain evidence="2">JCM19235</strain>
    </source>
</reference>
<dbReference type="STRING" id="990268.JCM19235_287"/>
<sequence>MVVITTFAIGLLNNRNESTVAALLWFVTNRPKYHRSLQI</sequence>
<accession>A0A090SNR9</accession>
<dbReference type="AlphaFoldDB" id="A0A090SNR9"/>
<name>A0A090SNR9_9VIBR</name>
<evidence type="ECO:0000313" key="2">
    <source>
        <dbReference type="Proteomes" id="UP000029228"/>
    </source>
</evidence>